<evidence type="ECO:0000259" key="5">
    <source>
        <dbReference type="Pfam" id="PF13614"/>
    </source>
</evidence>
<dbReference type="STRING" id="1405.B7492_29370"/>
<dbReference type="InterPro" id="IPR025669">
    <property type="entry name" value="AAA_dom"/>
</dbReference>
<feature type="domain" description="AAA" evidence="5">
    <location>
        <begin position="3"/>
        <end position="178"/>
    </location>
</feature>
<reference evidence="7 9" key="2">
    <citation type="submission" date="2018-08" db="EMBL/GenBank/DDBJ databases">
        <title>Bacillus clarus sp. nov. strain PS00077A.</title>
        <authorList>
            <person name="Mendez Acevedo M."/>
            <person name="Carroll L."/>
            <person name="Mukherjee M."/>
            <person name="Wiedmann M."/>
            <person name="Kovac J."/>
        </authorList>
    </citation>
    <scope>NUCLEOTIDE SEQUENCE [LARGE SCALE GENOMIC DNA]</scope>
    <source>
        <strain evidence="7 9">PS00077A</strain>
    </source>
</reference>
<dbReference type="EMBL" id="JMQC01000008">
    <property type="protein sequence ID" value="KFM98928.1"/>
    <property type="molecule type" value="Genomic_DNA"/>
</dbReference>
<accession>A0A090YJC8</accession>
<evidence type="ECO:0000256" key="1">
    <source>
        <dbReference type="ARBA" id="ARBA00006976"/>
    </source>
</evidence>
<comment type="subunit">
    <text evidence="3">Dimerizes in the presence of ATP but not ADP; ATP-binding is required for double-stranded (ds)DNA-binding. Interacts with DnaA.</text>
</comment>
<comment type="caution">
    <text evidence="6">The sequence shown here is derived from an EMBL/GenBank/DDBJ whole genome shotgun (WGS) entry which is preliminary data.</text>
</comment>
<dbReference type="InterPro" id="IPR050678">
    <property type="entry name" value="DNA_Partitioning_ATPase"/>
</dbReference>
<dbReference type="RefSeq" id="WP_042981240.1">
    <property type="nucleotide sequence ID" value="NZ_JMQC01000008.1"/>
</dbReference>
<keyword evidence="9" id="KW-1185">Reference proteome</keyword>
<dbReference type="PATRIC" id="fig|1405.8.peg.2652"/>
<evidence type="ECO:0000256" key="4">
    <source>
        <dbReference type="ARBA" id="ARBA00071824"/>
    </source>
</evidence>
<comment type="catalytic activity">
    <reaction evidence="2">
        <text>ATP + H2O = ADP + phosphate + H(+)</text>
        <dbReference type="Rhea" id="RHEA:13065"/>
        <dbReference type="ChEBI" id="CHEBI:15377"/>
        <dbReference type="ChEBI" id="CHEBI:15378"/>
        <dbReference type="ChEBI" id="CHEBI:30616"/>
        <dbReference type="ChEBI" id="CHEBI:43474"/>
        <dbReference type="ChEBI" id="CHEBI:456216"/>
    </reaction>
</comment>
<dbReference type="PIRSF" id="PIRSF009320">
    <property type="entry name" value="Nuc_binding_HP_1000"/>
    <property type="match status" value="1"/>
</dbReference>
<dbReference type="Proteomes" id="UP000264294">
    <property type="component" value="Unassembled WGS sequence"/>
</dbReference>
<name>A0A090YJC8_9BACI</name>
<dbReference type="AlphaFoldDB" id="A0A090YJC8"/>
<dbReference type="PANTHER" id="PTHR13696">
    <property type="entry name" value="P-LOOP CONTAINING NUCLEOSIDE TRIPHOSPHATE HYDROLASE"/>
    <property type="match status" value="1"/>
</dbReference>
<dbReference type="EMBL" id="QVOD01000022">
    <property type="protein sequence ID" value="RFT65713.1"/>
    <property type="molecule type" value="Genomic_DNA"/>
</dbReference>
<dbReference type="FunFam" id="3.40.50.300:FF:000285">
    <property type="entry name" value="Sporulation initiation inhibitor Soj"/>
    <property type="match status" value="1"/>
</dbReference>
<gene>
    <name evidence="6" type="primary">soj</name>
    <name evidence="7" type="ORF">D0U04_17580</name>
    <name evidence="6" type="ORF">DJ93_2465</name>
</gene>
<reference evidence="6 8" key="1">
    <citation type="submission" date="2014-04" db="EMBL/GenBank/DDBJ databases">
        <authorList>
            <person name="Bishop-Lilly K.A."/>
            <person name="Broomall S.M."/>
            <person name="Chain P.S."/>
            <person name="Chertkov O."/>
            <person name="Coyne S.R."/>
            <person name="Daligault H.E."/>
            <person name="Davenport K.W."/>
            <person name="Erkkila T."/>
            <person name="Frey K.G."/>
            <person name="Gibbons H.S."/>
            <person name="Gu W."/>
            <person name="Jaissle J."/>
            <person name="Johnson S.L."/>
            <person name="Koroleva G.I."/>
            <person name="Ladner J.T."/>
            <person name="Lo C.-C."/>
            <person name="Minogue T.D."/>
            <person name="Munk C."/>
            <person name="Palacios G.F."/>
            <person name="Redden C.L."/>
            <person name="Rosenzweig C.N."/>
            <person name="Scholz M.B."/>
            <person name="Teshima H."/>
            <person name="Xu Y."/>
        </authorList>
    </citation>
    <scope>NUCLEOTIDE SEQUENCE [LARGE SCALE GENOMIC DNA]</scope>
    <source>
        <strain evidence="6 8">BHP</strain>
    </source>
</reference>
<dbReference type="PANTHER" id="PTHR13696:SF52">
    <property type="entry name" value="PARA FAMILY PROTEIN CT_582"/>
    <property type="match status" value="1"/>
</dbReference>
<evidence type="ECO:0000313" key="7">
    <source>
        <dbReference type="EMBL" id="RFT65713.1"/>
    </source>
</evidence>
<evidence type="ECO:0000256" key="2">
    <source>
        <dbReference type="ARBA" id="ARBA00049360"/>
    </source>
</evidence>
<organism evidence="6 8">
    <name type="scientific">Bacillus clarus</name>
    <dbReference type="NCBI Taxonomy" id="2338372"/>
    <lineage>
        <taxon>Bacteria</taxon>
        <taxon>Bacillati</taxon>
        <taxon>Bacillota</taxon>
        <taxon>Bacilli</taxon>
        <taxon>Bacillales</taxon>
        <taxon>Bacillaceae</taxon>
        <taxon>Bacillus</taxon>
        <taxon>Bacillus cereus group</taxon>
    </lineage>
</organism>
<dbReference type="CDD" id="cd02042">
    <property type="entry name" value="ParAB_family"/>
    <property type="match status" value="1"/>
</dbReference>
<dbReference type="Proteomes" id="UP000029389">
    <property type="component" value="Unassembled WGS sequence"/>
</dbReference>
<evidence type="ECO:0000256" key="3">
    <source>
        <dbReference type="ARBA" id="ARBA00062323"/>
    </source>
</evidence>
<protein>
    <recommendedName>
        <fullName evidence="4">Sporulation initiation inhibitor protein Soj</fullName>
    </recommendedName>
</protein>
<evidence type="ECO:0000313" key="9">
    <source>
        <dbReference type="Proteomes" id="UP000264294"/>
    </source>
</evidence>
<dbReference type="Gene3D" id="3.40.50.300">
    <property type="entry name" value="P-loop containing nucleotide triphosphate hydrolases"/>
    <property type="match status" value="1"/>
</dbReference>
<sequence>MGKIIAIANQKGGVGKTTTSVNLGAGLAQVGKKVLLVDIDAQGNATTGVGIEKSELDQCIYNVLVEDADVQGVIRKTATENLDVLPATIQLAGAEIELVPTISREVRLQRALYSVRDEYDYIIIDCPPSLGLLTINALTAADSVIIPVQCEYYALEGLSQLLNTVRLVQKHLNKNLEIQGVLLTMLDARTNLGIQVIDEVKKYFRDKVYRSIIPRNVRLSEAPSHGKPIMQYDAKSRGAEVYIDLAEEVIAGG</sequence>
<dbReference type="eggNOG" id="COG1192">
    <property type="taxonomic scope" value="Bacteria"/>
</dbReference>
<proteinExistence type="inferred from homology"/>
<dbReference type="Pfam" id="PF13614">
    <property type="entry name" value="AAA_31"/>
    <property type="match status" value="1"/>
</dbReference>
<dbReference type="SUPFAM" id="SSF52540">
    <property type="entry name" value="P-loop containing nucleoside triphosphate hydrolases"/>
    <property type="match status" value="1"/>
</dbReference>
<evidence type="ECO:0000313" key="6">
    <source>
        <dbReference type="EMBL" id="KFM98928.1"/>
    </source>
</evidence>
<evidence type="ECO:0000313" key="8">
    <source>
        <dbReference type="Proteomes" id="UP000029389"/>
    </source>
</evidence>
<dbReference type="InterPro" id="IPR027417">
    <property type="entry name" value="P-loop_NTPase"/>
</dbReference>
<comment type="similarity">
    <text evidence="1">Belongs to the ParA family.</text>
</comment>